<dbReference type="InterPro" id="IPR010998">
    <property type="entry name" value="Integrase_recombinase_N"/>
</dbReference>
<evidence type="ECO:0000313" key="5">
    <source>
        <dbReference type="Proteomes" id="UP001206312"/>
    </source>
</evidence>
<dbReference type="Proteomes" id="UP001206312">
    <property type="component" value="Unassembled WGS sequence"/>
</dbReference>
<evidence type="ECO:0000256" key="2">
    <source>
        <dbReference type="ARBA" id="ARBA00023172"/>
    </source>
</evidence>
<comment type="caution">
    <text evidence="4">The sequence shown here is derived from an EMBL/GenBank/DDBJ whole genome shotgun (WGS) entry which is preliminary data.</text>
</comment>
<name>A0ABT1AUH5_9FLAO</name>
<sequence length="404" mass="47478">MTPELTRLLGELQDRVDYANRMNLGYDQAMEVIDNGYANNQKQIEYHKQKLAELEKKEPKLLIDFIKEMIHEKETKGLSVRHFEELVKEMENWQGDSLDINDISYRKLREYEHFKRQNSITNGAIIHKTIRTLRTVFNEAKRRGLIHNLNVDPFEGLKIAVKQKPNDDKAITKDDLAAFRDFKPKKSTTKKNLDNMMRARDLFMLQIYIGGHDMADVANLKWSDIHEVDGIRRIRFQRFKLRSRNNSVWVDNAITPKAQEIIDKYGTPDEERIFGWLANPDTESYRQHNANQRKTLGRICDTMDIRKLKTKDPRRIFRSIGGQLGINEILLNQMMGHKPSTVSQRYQQNLSREAQDKAHREIIDNLFITKVQKPTRKAGNKVLQTLEEMEIDFPDRNPDLIYLS</sequence>
<dbReference type="SUPFAM" id="SSF56349">
    <property type="entry name" value="DNA breaking-rejoining enzymes"/>
    <property type="match status" value="1"/>
</dbReference>
<organism evidence="4 5">
    <name type="scientific">Robiginitalea marina</name>
    <dbReference type="NCBI Taxonomy" id="2954105"/>
    <lineage>
        <taxon>Bacteria</taxon>
        <taxon>Pseudomonadati</taxon>
        <taxon>Bacteroidota</taxon>
        <taxon>Flavobacteriia</taxon>
        <taxon>Flavobacteriales</taxon>
        <taxon>Flavobacteriaceae</taxon>
        <taxon>Robiginitalea</taxon>
    </lineage>
</organism>
<evidence type="ECO:0000259" key="3">
    <source>
        <dbReference type="Pfam" id="PF13102"/>
    </source>
</evidence>
<dbReference type="RefSeq" id="WP_252739599.1">
    <property type="nucleotide sequence ID" value="NZ_JAMXIB010000001.1"/>
</dbReference>
<evidence type="ECO:0000256" key="1">
    <source>
        <dbReference type="ARBA" id="ARBA00023125"/>
    </source>
</evidence>
<dbReference type="Gene3D" id="1.10.150.130">
    <property type="match status" value="1"/>
</dbReference>
<gene>
    <name evidence="4" type="ORF">NG653_00010</name>
</gene>
<dbReference type="EMBL" id="JAMXIB010000001">
    <property type="protein sequence ID" value="MCO5723217.1"/>
    <property type="molecule type" value="Genomic_DNA"/>
</dbReference>
<proteinExistence type="predicted"/>
<keyword evidence="2" id="KW-0233">DNA recombination</keyword>
<evidence type="ECO:0000313" key="4">
    <source>
        <dbReference type="EMBL" id="MCO5723217.1"/>
    </source>
</evidence>
<keyword evidence="1" id="KW-0238">DNA-binding</keyword>
<dbReference type="PANTHER" id="PTHR30349">
    <property type="entry name" value="PHAGE INTEGRASE-RELATED"/>
    <property type="match status" value="1"/>
</dbReference>
<keyword evidence="5" id="KW-1185">Reference proteome</keyword>
<dbReference type="InterPro" id="IPR025269">
    <property type="entry name" value="SAM-like_dom"/>
</dbReference>
<protein>
    <submittedName>
        <fullName evidence="4">Site-specific integrase</fullName>
    </submittedName>
</protein>
<dbReference type="InterPro" id="IPR050090">
    <property type="entry name" value="Tyrosine_recombinase_XerCD"/>
</dbReference>
<dbReference type="Gene3D" id="1.10.443.10">
    <property type="entry name" value="Intergrase catalytic core"/>
    <property type="match status" value="1"/>
</dbReference>
<dbReference type="InterPro" id="IPR013762">
    <property type="entry name" value="Integrase-like_cat_sf"/>
</dbReference>
<accession>A0ABT1AUH5</accession>
<reference evidence="4 5" key="1">
    <citation type="submission" date="2022-06" db="EMBL/GenBank/DDBJ databases">
        <authorList>
            <person name="Xuan X."/>
        </authorList>
    </citation>
    <scope>NUCLEOTIDE SEQUENCE [LARGE SCALE GENOMIC DNA]</scope>
    <source>
        <strain evidence="4 5">2V75</strain>
    </source>
</reference>
<dbReference type="InterPro" id="IPR011010">
    <property type="entry name" value="DNA_brk_join_enz"/>
</dbReference>
<feature type="domain" description="Phage integrase SAM-like" evidence="3">
    <location>
        <begin position="62"/>
        <end position="148"/>
    </location>
</feature>
<dbReference type="PANTHER" id="PTHR30349:SF64">
    <property type="entry name" value="PROPHAGE INTEGRASE INTD-RELATED"/>
    <property type="match status" value="1"/>
</dbReference>
<dbReference type="Pfam" id="PF13102">
    <property type="entry name" value="Phage_int_SAM_5"/>
    <property type="match status" value="1"/>
</dbReference>